<dbReference type="InterPro" id="IPR016039">
    <property type="entry name" value="Thiolase-like"/>
</dbReference>
<sequence length="2917" mass="320625">MSRQMNESIAIVGSGCRFAGSVNSPSKLWDLLSQPRDLRQKVPASRFSATGFYHPDGTYHGHSNVVHAYLLDNDDDPTAFDAEFFGIKPAEAKAMDPQQRVLLEVVYEALESAGLSSVRMRGSNTAVYVGSMTDDYTAILLRDLQDAPTYTSTGTARSMLSNRVSYVFDWHGPSVSLDTACSASLVAVHMAMQTLRSGESRIALACGTNLILGPENFVVESKLNMLSPDGRGRMWDQGANGYARGDGVAALALKTLSAALEDGDDIECIIRETGLNQDGATTGITMPSAIAQETLIRETYTRAGLNLAARADHPQYFEAHGTGTPAGDPIEAEAIHNALGTQPLHPGEEPLFVGSIKTVLGHTEGSAGVAAILKASLALRHANIPPNLWFERLSDRVAPFYKNVEVPQTQRPWPNVAGGKRRASVNSFGFGGANAHAILESFDAGQRQDPRTSPNLFFTPFVFSALSQRSLAAGLHAYLNLLDGKNGGHVDLHDLAWTLRQRRSVLGWRKAVTASSLDDLRTILRACDGESTESIANVGVKALPISHNRILGIFTGQGAQYARMGAELIQQSKKAREIIHQLESYLGELPDGDAPAWSLEAELLAETASRVHEASISQPLCTAVQILLVDLLRLGGVGFDAVVGHSSGEIGAAYDAGFLTARDAMYIAYYRGLHLQRAFSPNGKNIKGAMLAVGTSPEDADELCSDRVFKGRIVVAAYNSHSSVTISGDEDAIAELEMVLEDDKIFYRRLRVDSAYHSPHMLPCYDPYIASLRRCGVVPQTPGPNNATWFSSLYDGMLGSEMAGLGDMYWAENMTRPVLFLQAVSRAFASQPCDLVVEVGPHPALKGPVRQVIQHDLGREVPYHGTLTRESNAVEAMSSVLGFLWTLLEPSRIDMGNYEQIMNGGSRQLRLVKGLPTYGWNHHIKYWHESRRSRKMRTRPKRVHPLLGDISSDSSPHHMSWRHVLSVGEIGWLSGHRVHGQVVFPAAGYVCTAIEASRFVAEAVYPEKNVRLIEIHDFTIHQPVPFDDEVGGIEVFISMAEITPRLPNRASVKFTYSAALPSQHVEDLTLAASCHVEIVVGNADLFLLPTRKAVIPHMLDVEPDRFYAALADLGYGLSGPFQSLTGMYRKHCRSSSLVRMGLRDEGDMNLLIHPTELDAALQSIILAHSYPYDEELRIMHLPTAIRKIRINPALCNAANPQDQIAAVDAAVVDREMGQRGITGQVNLYSDSFKHAAIQVERASFMPLGGTAAGDDRKVFSKVHWIRSQPNGEDAARHIVLTQDHYDVVRVLERIAIFYLRKFDHHISLDHPARSKLPTNWYLKFAKHVTSVFESGNNPWAQSTWLGDTLQDVVKASKPFWHISDVQIMHLVGTQMPRVFDGETTMLEQFRADGNDILDKYYTGGFGVKEAGEWVGRSVKQIVDRYPHMNILEIGAGTGGGTKAVFREIGQGFHTYTYTDISAAFLEGAAGTFPQHKDRMIFKTFDVERDPTEQGYAEGTFDLVVAFLILHATSDIDRCLSHIRRLLKPGGFLVVAEGRDAWDGFAKAGFIWGTLPGWWLRDDARCTLSPHLLPKEWDGILQSTGFSGVDTSLPTEFQQVLSMFCFVSQAVNNDVKVLRQPIVASSPRQPPIEKLVLVGGQTPRTSSLVEGLRSIFAANDLSSELYHFKTLLDVDYDVVDAQSTVISLAEVDKPIFKDMGPKALMSLKAMFTTGKTLLWVTSGRMEDEPFSNMTVGFGNVAANETPDLCLQQLDIANPAGTNPKVLAEILLRFYRTVGKAITFLWTIEPQIVLDKEGQEVLPRLRPIPELNDRYNSAQRPVVREVNIEKLAGPVTLQREPWSDDFIIRELPRHDAPAFGVQETEPHIEFCIMYSTLSAVKTPLGYKFLALGIEPETKMKYLALIPSLKSVTRLPVKSVVPCLHMDLFNGQLVSTLSAHLVALHVLASLFSGQTFWAHNPSSMIARALAMQAAAKGVRVVYSTDSAGPEVPESWIRLPRYITQSDVEEIFSPINPSCFAGFSNEHPEKTESQTTLLEYLRGRCEISMTAGTIYSSTGSDDGAVSVSVLVDTLNQALEYTRRDLLVEKFYPPDAAHVTFILSDVVGGAVHPQEPLALAVVDWTALEPLPVHVSRLDSMQILNENSSYWIVGMSRALGLSLADWMIRKGARTLVLTSRKPDIDPKWIAAHRKNGANVVILPCDVTDEPGLQAVHSKMCATLPPIKGVIHGAMVLRDTTISKMNFDQLTDVLRPKVNGSIHLDRIFQDTNLDFFVLMSSINRVFGNHGQANYAAANSFLWSLAAQRRKRGLRAATVDIGAIIGAGYLEREFRRELDAIVERYNMLRMSEEDWCQSICEAIDACRLESPNGPGLTTGLSEVPIDAAKPPSWHTNPMFSAFVTSQGTIQEKQEVKEAVAIGEQLCACQSAEDVFQVIMTDEDLIASRSSDLGLDSLVAVDISTWFLKQLQVKVPVLKILGNNTMASLVQYAVENVPAELVPRLEFDGTTDEREVGSMSEHSSNAQTLQVSSEDGDVSVLTTTSKMIEFANGNKQQAPTSENIIIDWHAESQPPTDLADVPVISNLQHARSPPRVVILTGCTGLLGHHLLSYLLAQPTVQSVVCLAMRALSSVIQKGKLPSTDPRVTYHAGDLTRPLLGLTEEEASSIFAEGDLVIHNGADTSHLKHYSDVRLANLGSTTALVRLCLPRRIPLHYVSSVGLGLWHENSRVEGFSPGPVKLAPGCEPDGSFGYLCSKWTCERLLERSSELYGLRVCIHRPSTIVREGEDALGQRADRDWVNAFLTYARRLNAIPRAERNRGNLDLVYVGTVCEGIITRAFHGGDAGAHEGEVTYVHEVGDRRQPLGVLQDGNQIESDKMSYQVLPLEEWITKAIAAGLHPGVAALIESMQEEEEDYPNFLTGDSLS</sequence>
<keyword evidence="12" id="KW-1185">Reference proteome</keyword>
<dbReference type="InterPro" id="IPR049900">
    <property type="entry name" value="PKS_mFAS_DH"/>
</dbReference>
<gene>
    <name evidence="11" type="primary">ccsA_2</name>
    <name evidence="11" type="ORF">LARI1_G002263</name>
</gene>
<feature type="domain" description="Ketosynthase family 3 (KS3)" evidence="9">
    <location>
        <begin position="6"/>
        <end position="441"/>
    </location>
</feature>
<dbReference type="InterPro" id="IPR014030">
    <property type="entry name" value="Ketoacyl_synth_N"/>
</dbReference>
<dbReference type="InterPro" id="IPR020841">
    <property type="entry name" value="PKS_Beta-ketoAc_synthase_dom"/>
</dbReference>
<dbReference type="GO" id="GO:0008168">
    <property type="term" value="F:methyltransferase activity"/>
    <property type="evidence" value="ECO:0007669"/>
    <property type="project" value="UniProtKB-KW"/>
</dbReference>
<evidence type="ECO:0000313" key="12">
    <source>
        <dbReference type="Proteomes" id="UP000469559"/>
    </source>
</evidence>
<dbReference type="SUPFAM" id="SSF47336">
    <property type="entry name" value="ACP-like"/>
    <property type="match status" value="1"/>
</dbReference>
<dbReference type="PROSITE" id="PS52019">
    <property type="entry name" value="PKS_MFAS_DH"/>
    <property type="match status" value="1"/>
</dbReference>
<dbReference type="OrthoDB" id="329835at2759"/>
<dbReference type="GO" id="GO:0044550">
    <property type="term" value="P:secondary metabolite biosynthetic process"/>
    <property type="evidence" value="ECO:0007669"/>
    <property type="project" value="TreeGrafter"/>
</dbReference>
<dbReference type="InterPro" id="IPR013217">
    <property type="entry name" value="Methyltransf_12"/>
</dbReference>
<dbReference type="InterPro" id="IPR020807">
    <property type="entry name" value="PKS_DH"/>
</dbReference>
<dbReference type="InterPro" id="IPR049552">
    <property type="entry name" value="PKS_DH_N"/>
</dbReference>
<keyword evidence="2" id="KW-0597">Phosphoprotein</keyword>
<evidence type="ECO:0000256" key="3">
    <source>
        <dbReference type="ARBA" id="ARBA00022603"/>
    </source>
</evidence>
<dbReference type="GO" id="GO:0032259">
    <property type="term" value="P:methylation"/>
    <property type="evidence" value="ECO:0007669"/>
    <property type="project" value="UniProtKB-KW"/>
</dbReference>
<feature type="compositionally biased region" description="Polar residues" evidence="7">
    <location>
        <begin position="2511"/>
        <end position="2524"/>
    </location>
</feature>
<dbReference type="GO" id="GO:0006633">
    <property type="term" value="P:fatty acid biosynthetic process"/>
    <property type="evidence" value="ECO:0007669"/>
    <property type="project" value="InterPro"/>
</dbReference>
<dbReference type="PANTHER" id="PTHR43775">
    <property type="entry name" value="FATTY ACID SYNTHASE"/>
    <property type="match status" value="1"/>
</dbReference>
<dbReference type="InterPro" id="IPR032821">
    <property type="entry name" value="PKS_assoc"/>
</dbReference>
<dbReference type="PROSITE" id="PS00012">
    <property type="entry name" value="PHOSPHOPANTETHEINE"/>
    <property type="match status" value="1"/>
</dbReference>
<dbReference type="SMART" id="SM00827">
    <property type="entry name" value="PKS_AT"/>
    <property type="match status" value="1"/>
</dbReference>
<dbReference type="InterPro" id="IPR036736">
    <property type="entry name" value="ACP-like_sf"/>
</dbReference>
<dbReference type="InterPro" id="IPR057326">
    <property type="entry name" value="KR_dom"/>
</dbReference>
<dbReference type="Pfam" id="PF21089">
    <property type="entry name" value="PKS_DH_N"/>
    <property type="match status" value="1"/>
</dbReference>
<dbReference type="InterPro" id="IPR013968">
    <property type="entry name" value="PKS_KR"/>
</dbReference>
<dbReference type="Pfam" id="PF08659">
    <property type="entry name" value="KR"/>
    <property type="match status" value="1"/>
</dbReference>
<dbReference type="PROSITE" id="PS52004">
    <property type="entry name" value="KS3_2"/>
    <property type="match status" value="1"/>
</dbReference>
<evidence type="ECO:0000256" key="2">
    <source>
        <dbReference type="ARBA" id="ARBA00022553"/>
    </source>
</evidence>
<dbReference type="PROSITE" id="PS50075">
    <property type="entry name" value="CARRIER"/>
    <property type="match status" value="1"/>
</dbReference>
<dbReference type="InterPro" id="IPR001227">
    <property type="entry name" value="Ac_transferase_dom_sf"/>
</dbReference>
<keyword evidence="3" id="KW-0489">Methyltransferase</keyword>
<dbReference type="Proteomes" id="UP000469559">
    <property type="component" value="Unassembled WGS sequence"/>
</dbReference>
<keyword evidence="4" id="KW-0808">Transferase</keyword>
<dbReference type="SMART" id="SM00825">
    <property type="entry name" value="PKS_KS"/>
    <property type="match status" value="1"/>
</dbReference>
<dbReference type="Pfam" id="PF08242">
    <property type="entry name" value="Methyltransf_12"/>
    <property type="match status" value="1"/>
</dbReference>
<evidence type="ECO:0000256" key="1">
    <source>
        <dbReference type="ARBA" id="ARBA00022450"/>
    </source>
</evidence>
<keyword evidence="1" id="KW-0596">Phosphopantetheine</keyword>
<protein>
    <submittedName>
        <fullName evidence="11">Polyketide synthase-nonribosomal peptide synthetase</fullName>
    </submittedName>
</protein>
<keyword evidence="5" id="KW-0511">Multifunctional enzyme</keyword>
<dbReference type="Pfam" id="PF00550">
    <property type="entry name" value="PP-binding"/>
    <property type="match status" value="1"/>
</dbReference>
<dbReference type="SUPFAM" id="SSF52151">
    <property type="entry name" value="FabD/lysophospholipase-like"/>
    <property type="match status" value="1"/>
</dbReference>
<dbReference type="Gene3D" id="3.40.50.150">
    <property type="entry name" value="Vaccinia Virus protein VP39"/>
    <property type="match status" value="1"/>
</dbReference>
<dbReference type="CDD" id="cd02440">
    <property type="entry name" value="AdoMet_MTases"/>
    <property type="match status" value="1"/>
</dbReference>
<feature type="region of interest" description="N-terminal hotdog fold" evidence="6">
    <location>
        <begin position="944"/>
        <end position="1085"/>
    </location>
</feature>
<dbReference type="SUPFAM" id="SSF53901">
    <property type="entry name" value="Thiolase-like"/>
    <property type="match status" value="1"/>
</dbReference>
<dbReference type="Gene3D" id="3.40.50.720">
    <property type="entry name" value="NAD(P)-binding Rossmann-like Domain"/>
    <property type="match status" value="2"/>
</dbReference>
<evidence type="ECO:0000256" key="7">
    <source>
        <dbReference type="SAM" id="MobiDB-lite"/>
    </source>
</evidence>
<dbReference type="InterPro" id="IPR036291">
    <property type="entry name" value="NAD(P)-bd_dom_sf"/>
</dbReference>
<evidence type="ECO:0000259" key="8">
    <source>
        <dbReference type="PROSITE" id="PS50075"/>
    </source>
</evidence>
<dbReference type="PROSITE" id="PS00606">
    <property type="entry name" value="KS3_1"/>
    <property type="match status" value="1"/>
</dbReference>
<accession>A0A8T9BQZ4</accession>
<evidence type="ECO:0000259" key="10">
    <source>
        <dbReference type="PROSITE" id="PS52019"/>
    </source>
</evidence>
<dbReference type="InterPro" id="IPR013120">
    <property type="entry name" value="FAR_NAD-bd"/>
</dbReference>
<feature type="domain" description="PKS/mFAS DH" evidence="10">
    <location>
        <begin position="944"/>
        <end position="1253"/>
    </location>
</feature>
<dbReference type="InterPro" id="IPR009081">
    <property type="entry name" value="PP-bd_ACP"/>
</dbReference>
<dbReference type="Gene3D" id="3.40.366.10">
    <property type="entry name" value="Malonyl-Coenzyme A Acyl Carrier Protein, domain 2"/>
    <property type="match status" value="1"/>
</dbReference>
<dbReference type="Pfam" id="PF14765">
    <property type="entry name" value="PS-DH"/>
    <property type="match status" value="1"/>
</dbReference>
<dbReference type="InterPro" id="IPR016035">
    <property type="entry name" value="Acyl_Trfase/lysoPLipase"/>
</dbReference>
<dbReference type="SMART" id="SM00822">
    <property type="entry name" value="PKS_KR"/>
    <property type="match status" value="1"/>
</dbReference>
<evidence type="ECO:0000259" key="9">
    <source>
        <dbReference type="PROSITE" id="PS52004"/>
    </source>
</evidence>
<dbReference type="InterPro" id="IPR014031">
    <property type="entry name" value="Ketoacyl_synth_C"/>
</dbReference>
<dbReference type="Pfam" id="PF02801">
    <property type="entry name" value="Ketoacyl-synt_C"/>
    <property type="match status" value="1"/>
</dbReference>
<name>A0A8T9BQZ4_9HELO</name>
<dbReference type="GO" id="GO:0004315">
    <property type="term" value="F:3-oxoacyl-[acyl-carrier-protein] synthase activity"/>
    <property type="evidence" value="ECO:0007669"/>
    <property type="project" value="InterPro"/>
</dbReference>
<dbReference type="InterPro" id="IPR042104">
    <property type="entry name" value="PKS_dehydratase_sf"/>
</dbReference>
<dbReference type="Gene3D" id="3.10.129.110">
    <property type="entry name" value="Polyketide synthase dehydratase"/>
    <property type="match status" value="1"/>
</dbReference>
<feature type="region of interest" description="C-terminal hotdog fold" evidence="6">
    <location>
        <begin position="1098"/>
        <end position="1253"/>
    </location>
</feature>
<dbReference type="InterPro" id="IPR006162">
    <property type="entry name" value="Ppantetheine_attach_site"/>
</dbReference>
<dbReference type="CDD" id="cd00833">
    <property type="entry name" value="PKS"/>
    <property type="match status" value="1"/>
</dbReference>
<comment type="caution">
    <text evidence="11">The sequence shown here is derived from an EMBL/GenBank/DDBJ whole genome shotgun (WGS) entry which is preliminary data.</text>
</comment>
<dbReference type="InterPro" id="IPR014043">
    <property type="entry name" value="Acyl_transferase_dom"/>
</dbReference>
<feature type="domain" description="Carrier" evidence="8">
    <location>
        <begin position="2408"/>
        <end position="2488"/>
    </location>
</feature>
<evidence type="ECO:0000256" key="4">
    <source>
        <dbReference type="ARBA" id="ARBA00022679"/>
    </source>
</evidence>
<feature type="region of interest" description="Disordered" evidence="7">
    <location>
        <begin position="2503"/>
        <end position="2524"/>
    </location>
</feature>
<dbReference type="SUPFAM" id="SSF51735">
    <property type="entry name" value="NAD(P)-binding Rossmann-fold domains"/>
    <property type="match status" value="2"/>
</dbReference>
<dbReference type="Pfam" id="PF00109">
    <property type="entry name" value="ketoacyl-synt"/>
    <property type="match status" value="1"/>
</dbReference>
<reference evidence="11 12" key="1">
    <citation type="submission" date="2018-05" db="EMBL/GenBank/DDBJ databases">
        <title>Whole genome sequencing for identification of molecular markers to develop diagnostic detection tools for the regulated plant pathogen Lachnellula willkommii.</title>
        <authorList>
            <person name="Giroux E."/>
            <person name="Bilodeau G."/>
        </authorList>
    </citation>
    <scope>NUCLEOTIDE SEQUENCE [LARGE SCALE GENOMIC DNA]</scope>
    <source>
        <strain evidence="11 12">CBS 203.66</strain>
    </source>
</reference>
<proteinExistence type="predicted"/>
<dbReference type="EMBL" id="QGMF01000055">
    <property type="protein sequence ID" value="TVY20452.1"/>
    <property type="molecule type" value="Genomic_DNA"/>
</dbReference>
<feature type="active site" description="Proton acceptor; for dehydratase activity" evidence="6">
    <location>
        <position position="976"/>
    </location>
</feature>
<dbReference type="InterPro" id="IPR020806">
    <property type="entry name" value="PKS_PP-bd"/>
</dbReference>
<dbReference type="Pfam" id="PF07993">
    <property type="entry name" value="NAD_binding_4"/>
    <property type="match status" value="1"/>
</dbReference>
<dbReference type="SUPFAM" id="SSF55048">
    <property type="entry name" value="Probable ACP-binding domain of malonyl-CoA ACP transacylase"/>
    <property type="match status" value="1"/>
</dbReference>
<dbReference type="InterPro" id="IPR050091">
    <property type="entry name" value="PKS_NRPS_Biosynth_Enz"/>
</dbReference>
<dbReference type="Pfam" id="PF00698">
    <property type="entry name" value="Acyl_transf_1"/>
    <property type="match status" value="1"/>
</dbReference>
<evidence type="ECO:0000256" key="5">
    <source>
        <dbReference type="ARBA" id="ARBA00023268"/>
    </source>
</evidence>
<dbReference type="InterPro" id="IPR029063">
    <property type="entry name" value="SAM-dependent_MTases_sf"/>
</dbReference>
<feature type="active site" description="Proton donor; for dehydratase activity" evidence="6">
    <location>
        <position position="1158"/>
    </location>
</feature>
<dbReference type="SMART" id="SM00823">
    <property type="entry name" value="PKS_PP"/>
    <property type="match status" value="1"/>
</dbReference>
<dbReference type="SUPFAM" id="SSF53335">
    <property type="entry name" value="S-adenosyl-L-methionine-dependent methyltransferases"/>
    <property type="match status" value="1"/>
</dbReference>
<dbReference type="InterPro" id="IPR049551">
    <property type="entry name" value="PKS_DH_C"/>
</dbReference>
<dbReference type="Pfam" id="PF16197">
    <property type="entry name" value="KAsynt_C_assoc"/>
    <property type="match status" value="1"/>
</dbReference>
<dbReference type="PANTHER" id="PTHR43775:SF20">
    <property type="entry name" value="HYBRID PKS-NRPS SYNTHETASE APDA"/>
    <property type="match status" value="1"/>
</dbReference>
<dbReference type="Gene3D" id="3.40.47.10">
    <property type="match status" value="1"/>
</dbReference>
<organism evidence="11 12">
    <name type="scientific">Lachnellula arida</name>
    <dbReference type="NCBI Taxonomy" id="1316785"/>
    <lineage>
        <taxon>Eukaryota</taxon>
        <taxon>Fungi</taxon>
        <taxon>Dikarya</taxon>
        <taxon>Ascomycota</taxon>
        <taxon>Pezizomycotina</taxon>
        <taxon>Leotiomycetes</taxon>
        <taxon>Helotiales</taxon>
        <taxon>Lachnaceae</taxon>
        <taxon>Lachnellula</taxon>
    </lineage>
</organism>
<evidence type="ECO:0000256" key="6">
    <source>
        <dbReference type="PROSITE-ProRule" id="PRU01363"/>
    </source>
</evidence>
<dbReference type="GO" id="GO:0031177">
    <property type="term" value="F:phosphopantetheine binding"/>
    <property type="evidence" value="ECO:0007669"/>
    <property type="project" value="InterPro"/>
</dbReference>
<dbReference type="SMART" id="SM00826">
    <property type="entry name" value="PKS_DH"/>
    <property type="match status" value="1"/>
</dbReference>
<dbReference type="GO" id="GO:0004312">
    <property type="term" value="F:fatty acid synthase activity"/>
    <property type="evidence" value="ECO:0007669"/>
    <property type="project" value="TreeGrafter"/>
</dbReference>
<evidence type="ECO:0000313" key="11">
    <source>
        <dbReference type="EMBL" id="TVY20452.1"/>
    </source>
</evidence>
<dbReference type="InterPro" id="IPR018201">
    <property type="entry name" value="Ketoacyl_synth_AS"/>
</dbReference>
<dbReference type="InterPro" id="IPR016036">
    <property type="entry name" value="Malonyl_transacylase_ACP-bd"/>
</dbReference>